<gene>
    <name evidence="7" type="primary">LOC104585214</name>
    <name evidence="6" type="ORF">BRADI_4g44448v3</name>
</gene>
<evidence type="ECO:0000256" key="2">
    <source>
        <dbReference type="ARBA" id="ARBA00022771"/>
    </source>
</evidence>
<dbReference type="PROSITE" id="PS51257">
    <property type="entry name" value="PROKAR_LIPOPROTEIN"/>
    <property type="match status" value="1"/>
</dbReference>
<organism evidence="6">
    <name type="scientific">Brachypodium distachyon</name>
    <name type="common">Purple false brome</name>
    <name type="synonym">Trachynia distachya</name>
    <dbReference type="NCBI Taxonomy" id="15368"/>
    <lineage>
        <taxon>Eukaryota</taxon>
        <taxon>Viridiplantae</taxon>
        <taxon>Streptophyta</taxon>
        <taxon>Embryophyta</taxon>
        <taxon>Tracheophyta</taxon>
        <taxon>Spermatophyta</taxon>
        <taxon>Magnoliopsida</taxon>
        <taxon>Liliopsida</taxon>
        <taxon>Poales</taxon>
        <taxon>Poaceae</taxon>
        <taxon>BOP clade</taxon>
        <taxon>Pooideae</taxon>
        <taxon>Stipodae</taxon>
        <taxon>Brachypodieae</taxon>
        <taxon>Brachypodium</taxon>
    </lineage>
</organism>
<sequence>MYDVDRTVLLALGAGLVIAASCIAAVYYCCSVTIRKLRERRAAAADLQRALLSVAVQHFNARQHRMQQQPAPADPAAEAWVRARAERAETALRIVNGASFPRWQPGPGAGDGDEDCCPACREKMERGQACCVLPACGHEFHRDCMAGWIKTSLNATCPACRTPIADHRRKHGLAS</sequence>
<dbReference type="EMBL" id="CM000883">
    <property type="protein sequence ID" value="KQJ92556.1"/>
    <property type="molecule type" value="Genomic_DNA"/>
</dbReference>
<dbReference type="Proteomes" id="UP000008810">
    <property type="component" value="Chromosome 4"/>
</dbReference>
<evidence type="ECO:0000313" key="6">
    <source>
        <dbReference type="EMBL" id="KQJ92556.1"/>
    </source>
</evidence>
<dbReference type="PROSITE" id="PS50089">
    <property type="entry name" value="ZF_RING_2"/>
    <property type="match status" value="1"/>
</dbReference>
<proteinExistence type="predicted"/>
<keyword evidence="1" id="KW-0479">Metal-binding</keyword>
<dbReference type="Gene3D" id="3.30.40.10">
    <property type="entry name" value="Zinc/RING finger domain, C3HC4 (zinc finger)"/>
    <property type="match status" value="1"/>
</dbReference>
<evidence type="ECO:0000259" key="5">
    <source>
        <dbReference type="PROSITE" id="PS50089"/>
    </source>
</evidence>
<evidence type="ECO:0000313" key="7">
    <source>
        <dbReference type="EnsemblPlants" id="KQJ92556"/>
    </source>
</evidence>
<dbReference type="GO" id="GO:0061630">
    <property type="term" value="F:ubiquitin protein ligase activity"/>
    <property type="evidence" value="ECO:0000318"/>
    <property type="project" value="GO_Central"/>
</dbReference>
<dbReference type="SMART" id="SM00184">
    <property type="entry name" value="RING"/>
    <property type="match status" value="1"/>
</dbReference>
<dbReference type="GO" id="GO:0008270">
    <property type="term" value="F:zinc ion binding"/>
    <property type="evidence" value="ECO:0007669"/>
    <property type="project" value="UniProtKB-KW"/>
</dbReference>
<dbReference type="InterPro" id="IPR013083">
    <property type="entry name" value="Znf_RING/FYVE/PHD"/>
</dbReference>
<evidence type="ECO:0000256" key="1">
    <source>
        <dbReference type="ARBA" id="ARBA00022723"/>
    </source>
</evidence>
<name>A0A0Q3F202_BRADI</name>
<protein>
    <recommendedName>
        <fullName evidence="5">RING-type domain-containing protein</fullName>
    </recommendedName>
</protein>
<keyword evidence="2 4" id="KW-0863">Zinc-finger</keyword>
<reference evidence="6 7" key="1">
    <citation type="journal article" date="2010" name="Nature">
        <title>Genome sequencing and analysis of the model grass Brachypodium distachyon.</title>
        <authorList>
            <consortium name="International Brachypodium Initiative"/>
        </authorList>
    </citation>
    <scope>NUCLEOTIDE SEQUENCE [LARGE SCALE GENOMIC DNA]</scope>
    <source>
        <strain evidence="6">Bd21</strain>
        <strain evidence="7">cv. Bd21</strain>
    </source>
</reference>
<evidence type="ECO:0000256" key="4">
    <source>
        <dbReference type="PROSITE-ProRule" id="PRU00175"/>
    </source>
</evidence>
<dbReference type="PANTHER" id="PTHR45798">
    <property type="entry name" value="RING-H2 FINGER PROTEIN ATL61-RELATED-RELATED"/>
    <property type="match status" value="1"/>
</dbReference>
<dbReference type="RefSeq" id="XP_010239553.1">
    <property type="nucleotide sequence ID" value="XM_010241251.1"/>
</dbReference>
<dbReference type="SUPFAM" id="SSF57850">
    <property type="entry name" value="RING/U-box"/>
    <property type="match status" value="1"/>
</dbReference>
<dbReference type="KEGG" id="bdi:104585214"/>
<keyword evidence="8" id="KW-1185">Reference proteome</keyword>
<accession>A0A0Q3F202</accession>
<feature type="domain" description="RING-type" evidence="5">
    <location>
        <begin position="117"/>
        <end position="161"/>
    </location>
</feature>
<evidence type="ECO:0000256" key="3">
    <source>
        <dbReference type="ARBA" id="ARBA00022833"/>
    </source>
</evidence>
<dbReference type="InterPro" id="IPR052788">
    <property type="entry name" value="RING-type_E3_ligase_ATL"/>
</dbReference>
<dbReference type="EnsemblPlants" id="KQJ92556">
    <property type="protein sequence ID" value="KQJ92556"/>
    <property type="gene ID" value="BRADI_4g44448v3"/>
</dbReference>
<dbReference type="InterPro" id="IPR001841">
    <property type="entry name" value="Znf_RING"/>
</dbReference>
<dbReference type="OrthoDB" id="666913at2759"/>
<evidence type="ECO:0000313" key="8">
    <source>
        <dbReference type="Proteomes" id="UP000008810"/>
    </source>
</evidence>
<dbReference type="Pfam" id="PF13639">
    <property type="entry name" value="zf-RING_2"/>
    <property type="match status" value="1"/>
</dbReference>
<dbReference type="Gramene" id="KQJ92556">
    <property type="protein sequence ID" value="KQJ92556"/>
    <property type="gene ID" value="BRADI_4g44448v3"/>
</dbReference>
<reference evidence="6" key="2">
    <citation type="submission" date="2017-06" db="EMBL/GenBank/DDBJ databases">
        <title>WGS assembly of Brachypodium distachyon.</title>
        <authorList>
            <consortium name="The International Brachypodium Initiative"/>
            <person name="Lucas S."/>
            <person name="Harmon-Smith M."/>
            <person name="Lail K."/>
            <person name="Tice H."/>
            <person name="Grimwood J."/>
            <person name="Bruce D."/>
            <person name="Barry K."/>
            <person name="Shu S."/>
            <person name="Lindquist E."/>
            <person name="Wang M."/>
            <person name="Pitluck S."/>
            <person name="Vogel J.P."/>
            <person name="Garvin D.F."/>
            <person name="Mockler T.C."/>
            <person name="Schmutz J."/>
            <person name="Rokhsar D."/>
            <person name="Bevan M.W."/>
        </authorList>
    </citation>
    <scope>NUCLEOTIDE SEQUENCE</scope>
    <source>
        <strain evidence="6">Bd21</strain>
    </source>
</reference>
<dbReference type="AlphaFoldDB" id="A0A0Q3F202"/>
<dbReference type="GeneID" id="104585214"/>
<keyword evidence="3" id="KW-0862">Zinc</keyword>
<reference evidence="7" key="3">
    <citation type="submission" date="2018-08" db="UniProtKB">
        <authorList>
            <consortium name="EnsemblPlants"/>
        </authorList>
    </citation>
    <scope>IDENTIFICATION</scope>
    <source>
        <strain evidence="7">cv. Bd21</strain>
    </source>
</reference>
<dbReference type="PANTHER" id="PTHR45798:SF95">
    <property type="entry name" value="RING-TYPE DOMAIN-CONTAINING PROTEIN"/>
    <property type="match status" value="1"/>
</dbReference>